<comment type="caution">
    <text evidence="2">The sequence shown here is derived from an EMBL/GenBank/DDBJ whole genome shotgun (WGS) entry which is preliminary data.</text>
</comment>
<sequence>MLSSITAGALLVSSLSGAPATTWHGSPPPADRMVIDVVSANGSGCPGRSADVQVSPDNTAFTVTYSDFIAQVGPDAEPTDFRKNCQLALDVHVPQGFTYAVAGADHRGFGHLEEGASGTETASYYFQGEPHTTRIRHDFHGWMDSEWQHSDRVEVGSMSYLPCGEQRYLNVNTELRVDAGSSESSTTSFLTMDSTDGSLETTYHVSWLEC</sequence>
<feature type="chain" id="PRO_5038839180" evidence="1">
    <location>
        <begin position="19"/>
        <end position="210"/>
    </location>
</feature>
<dbReference type="EMBL" id="VIWY01000003">
    <property type="protein sequence ID" value="TWG20887.1"/>
    <property type="molecule type" value="Genomic_DNA"/>
</dbReference>
<reference evidence="2 3" key="1">
    <citation type="submission" date="2019-06" db="EMBL/GenBank/DDBJ databases">
        <title>Sequencing the genomes of 1000 actinobacteria strains.</title>
        <authorList>
            <person name="Klenk H.-P."/>
        </authorList>
    </citation>
    <scope>NUCLEOTIDE SEQUENCE [LARGE SCALE GENOMIC DNA]</scope>
    <source>
        <strain evidence="2 3">DSM 43866</strain>
    </source>
</reference>
<keyword evidence="1" id="KW-0732">Signal</keyword>
<dbReference type="PANTHER" id="PTHR38847:SF1">
    <property type="entry name" value="PSEUDOURIDINE SYNTHASE RSUA_RLUA-LIKE DOMAIN-CONTAINING PROTEIN"/>
    <property type="match status" value="1"/>
</dbReference>
<feature type="signal peptide" evidence="1">
    <location>
        <begin position="1"/>
        <end position="18"/>
    </location>
</feature>
<evidence type="ECO:0000313" key="2">
    <source>
        <dbReference type="EMBL" id="TWG20887.1"/>
    </source>
</evidence>
<keyword evidence="3" id="KW-1185">Reference proteome</keyword>
<dbReference type="RefSeq" id="WP_122979584.1">
    <property type="nucleotide sequence ID" value="NZ_BOMX01000152.1"/>
</dbReference>
<gene>
    <name evidence="2" type="ORF">FHX34_103416</name>
</gene>
<dbReference type="AlphaFoldDB" id="A0A561WAJ9"/>
<dbReference type="InterPro" id="IPR025649">
    <property type="entry name" value="DUF4360"/>
</dbReference>
<evidence type="ECO:0000256" key="1">
    <source>
        <dbReference type="SAM" id="SignalP"/>
    </source>
</evidence>
<dbReference type="Proteomes" id="UP000320239">
    <property type="component" value="Unassembled WGS sequence"/>
</dbReference>
<proteinExistence type="predicted"/>
<evidence type="ECO:0000313" key="3">
    <source>
        <dbReference type="Proteomes" id="UP000320239"/>
    </source>
</evidence>
<dbReference type="OrthoDB" id="482707at2"/>
<name>A0A561WAJ9_ACTTI</name>
<organism evidence="2 3">
    <name type="scientific">Actinoplanes teichomyceticus</name>
    <dbReference type="NCBI Taxonomy" id="1867"/>
    <lineage>
        <taxon>Bacteria</taxon>
        <taxon>Bacillati</taxon>
        <taxon>Actinomycetota</taxon>
        <taxon>Actinomycetes</taxon>
        <taxon>Micromonosporales</taxon>
        <taxon>Micromonosporaceae</taxon>
        <taxon>Actinoplanes</taxon>
    </lineage>
</organism>
<accession>A0A561WAJ9</accession>
<dbReference type="PANTHER" id="PTHR38847">
    <property type="match status" value="1"/>
</dbReference>
<protein>
    <submittedName>
        <fullName evidence="2">Uncharacterized protein DUF4360</fullName>
    </submittedName>
</protein>
<dbReference type="Pfam" id="PF14273">
    <property type="entry name" value="DUF4360"/>
    <property type="match status" value="1"/>
</dbReference>